<dbReference type="PANTHER" id="PTHR45982:SF1">
    <property type="entry name" value="REGULATOR OF CHROMOSOME CONDENSATION"/>
    <property type="match status" value="1"/>
</dbReference>
<evidence type="ECO:0000313" key="2">
    <source>
        <dbReference type="EMBL" id="KAJ3428071.1"/>
    </source>
</evidence>
<protein>
    <submittedName>
        <fullName evidence="2">Btk-binding protein-related</fullName>
    </submittedName>
</protein>
<dbReference type="PANTHER" id="PTHR45982">
    <property type="entry name" value="REGULATOR OF CHROMOSOME CONDENSATION"/>
    <property type="match status" value="1"/>
</dbReference>
<dbReference type="Pfam" id="PF00415">
    <property type="entry name" value="RCC1"/>
    <property type="match status" value="1"/>
</dbReference>
<dbReference type="InterPro" id="IPR000408">
    <property type="entry name" value="Reg_chr_condens"/>
</dbReference>
<dbReference type="Gene3D" id="2.130.10.30">
    <property type="entry name" value="Regulator of chromosome condensation 1/beta-lactamase-inhibitor protein II"/>
    <property type="match status" value="2"/>
</dbReference>
<gene>
    <name evidence="2" type="ORF">M0812_25703</name>
</gene>
<name>A0AAV7YDZ8_9EUKA</name>
<dbReference type="InterPro" id="IPR051553">
    <property type="entry name" value="Ran_GTPase-activating"/>
</dbReference>
<dbReference type="InterPro" id="IPR011333">
    <property type="entry name" value="SKP1/BTB/POZ_sf"/>
</dbReference>
<dbReference type="CDD" id="cd18186">
    <property type="entry name" value="BTB_POZ_ZBTB_KLHL-like"/>
    <property type="match status" value="1"/>
</dbReference>
<dbReference type="Gene3D" id="3.30.710.10">
    <property type="entry name" value="Potassium Channel Kv1.1, Chain A"/>
    <property type="match status" value="1"/>
</dbReference>
<dbReference type="SUPFAM" id="SSF54695">
    <property type="entry name" value="POZ domain"/>
    <property type="match status" value="1"/>
</dbReference>
<evidence type="ECO:0000313" key="3">
    <source>
        <dbReference type="Proteomes" id="UP001146793"/>
    </source>
</evidence>
<sequence length="544" mass="62110">MENIYACGDNSGNILGINNTNSPQVKPERITVLKGSQIKLIGASHSQLAILSEDNKLYKSRRNTSQPEIDDKSENLVEIKAGFESLYYRYKDNLIIIDNNGRKTKTNYFVNKGKIKKIIDGIFALRVLMENGDLWECTNLTNPQNFSKKSSGVIDVWGGLYAYQYFYKTKTQFFGEGSWIGNGNGEKTLTDFKPEQIIQCAAGYENSWILYSEDNNTSVYATGSSFSGAGNSTNIAFYKKIQELSGIGVEKLWSGCYHLFARTSGGSIYTCGRNSSGECGTGKIGEIKKPVQLKGEFLENIGLVDICVGSFFTVFYPKKNSILTEDLLSFYKSGKLTDFKIKENECHKLFLELRTSKKAQDVKKVLENHEDEEVKDFLNWIYSGISKKNSILKEILEQCGLTEEEIKNHDGIKNVYKDFNTLYQDEDSKDFNIIVKIDDEDEEEEEFEEIPVHKLILAVRSGLFREMFSTLQEEEDSVQDFSNKSIESIECVIRYLYTCKIELTADDDIVLMLEELEDAVEYYQLNTRSDLFNQLKKYQKSMRK</sequence>
<accession>A0AAV7YDZ8</accession>
<evidence type="ECO:0000259" key="1">
    <source>
        <dbReference type="PROSITE" id="PS50097"/>
    </source>
</evidence>
<reference evidence="2" key="1">
    <citation type="submission" date="2022-08" db="EMBL/GenBank/DDBJ databases">
        <title>Novel sulphate-reducing endosymbionts in the free-living metamonad Anaeramoeba.</title>
        <authorList>
            <person name="Jerlstrom-Hultqvist J."/>
            <person name="Cepicka I."/>
            <person name="Gallot-Lavallee L."/>
            <person name="Salas-Leiva D."/>
            <person name="Curtis B.A."/>
            <person name="Zahonova K."/>
            <person name="Pipaliya S."/>
            <person name="Dacks J."/>
            <person name="Roger A.J."/>
        </authorList>
    </citation>
    <scope>NUCLEOTIDE SEQUENCE</scope>
    <source>
        <strain evidence="2">Busselton2</strain>
    </source>
</reference>
<proteinExistence type="predicted"/>
<dbReference type="Pfam" id="PF00651">
    <property type="entry name" value="BTB"/>
    <property type="match status" value="1"/>
</dbReference>
<dbReference type="SMART" id="SM00225">
    <property type="entry name" value="BTB"/>
    <property type="match status" value="1"/>
</dbReference>
<organism evidence="2 3">
    <name type="scientific">Anaeramoeba flamelloides</name>
    <dbReference type="NCBI Taxonomy" id="1746091"/>
    <lineage>
        <taxon>Eukaryota</taxon>
        <taxon>Metamonada</taxon>
        <taxon>Anaeramoebidae</taxon>
        <taxon>Anaeramoeba</taxon>
    </lineage>
</organism>
<dbReference type="EMBL" id="JANTQA010000060">
    <property type="protein sequence ID" value="KAJ3428071.1"/>
    <property type="molecule type" value="Genomic_DNA"/>
</dbReference>
<comment type="caution">
    <text evidence="2">The sequence shown here is derived from an EMBL/GenBank/DDBJ whole genome shotgun (WGS) entry which is preliminary data.</text>
</comment>
<feature type="domain" description="BTB" evidence="1">
    <location>
        <begin position="429"/>
        <end position="505"/>
    </location>
</feature>
<dbReference type="Proteomes" id="UP001146793">
    <property type="component" value="Unassembled WGS sequence"/>
</dbReference>
<dbReference type="AlphaFoldDB" id="A0AAV7YDZ8"/>
<dbReference type="InterPro" id="IPR009091">
    <property type="entry name" value="RCC1/BLIP-II"/>
</dbReference>
<dbReference type="InterPro" id="IPR000210">
    <property type="entry name" value="BTB/POZ_dom"/>
</dbReference>
<dbReference type="SUPFAM" id="SSF50985">
    <property type="entry name" value="RCC1/BLIP-II"/>
    <property type="match status" value="1"/>
</dbReference>
<dbReference type="PROSITE" id="PS50097">
    <property type="entry name" value="BTB"/>
    <property type="match status" value="1"/>
</dbReference>